<evidence type="ECO:0000256" key="7">
    <source>
        <dbReference type="ARBA" id="ARBA00022842"/>
    </source>
</evidence>
<feature type="transmembrane region" description="Helical" evidence="10">
    <location>
        <begin position="32"/>
        <end position="50"/>
    </location>
</feature>
<dbReference type="NCBIfam" id="TIGR01474">
    <property type="entry name" value="ubiA_proteo"/>
    <property type="match status" value="1"/>
</dbReference>
<dbReference type="GO" id="GO:0006744">
    <property type="term" value="P:ubiquinone biosynthetic process"/>
    <property type="evidence" value="ECO:0007669"/>
    <property type="project" value="TreeGrafter"/>
</dbReference>
<dbReference type="HAMAP" id="MF_01635">
    <property type="entry name" value="UbiA"/>
    <property type="match status" value="1"/>
</dbReference>
<evidence type="ECO:0000256" key="9">
    <source>
        <dbReference type="ARBA" id="ARBA00023136"/>
    </source>
</evidence>
<feature type="non-terminal residue" evidence="11">
    <location>
        <position position="272"/>
    </location>
</feature>
<reference evidence="11" key="1">
    <citation type="submission" date="2013-08" db="EMBL/GenBank/DDBJ databases">
        <authorList>
            <person name="Mendez C."/>
            <person name="Richter M."/>
            <person name="Ferrer M."/>
            <person name="Sanchez J."/>
        </authorList>
    </citation>
    <scope>NUCLEOTIDE SEQUENCE</scope>
</reference>
<dbReference type="InterPro" id="IPR030470">
    <property type="entry name" value="UbiA_prenylTrfase_CS"/>
</dbReference>
<dbReference type="PANTHER" id="PTHR11048">
    <property type="entry name" value="PRENYLTRANSFERASES"/>
    <property type="match status" value="1"/>
</dbReference>
<feature type="transmembrane region" description="Helical" evidence="10">
    <location>
        <begin position="245"/>
        <end position="262"/>
    </location>
</feature>
<sequence>MDRRPAARRPGITGLARRLQEYGRLARLDRPIGTWLLLWPALWALWIAGAGRPRPLILGIFVLGVFVMRAAGCIINDFADRDIDPQVKRTRERPLAARRVSPTEALTLFVVLMLLALWLVTRLNRLTIELALIGAALTASYPFVKRFFPLPQLYLGLSFGGWSIPMAFAAQRDLVPRLAWVLYIAGVLWAVIYDTMYAMVDRDDDRKIGIQSSALLFADLDRLLIGVLQVMMLGALALLGRDLHFGRWYEGGLLVAALLFVYQQWLIRRREP</sequence>
<evidence type="ECO:0000256" key="6">
    <source>
        <dbReference type="ARBA" id="ARBA00022692"/>
    </source>
</evidence>
<comment type="subcellular location">
    <subcellularLocation>
        <location evidence="2">Membrane</location>
        <topology evidence="2">Multi-pass membrane protein</topology>
    </subcellularLocation>
</comment>
<evidence type="ECO:0000256" key="1">
    <source>
        <dbReference type="ARBA" id="ARBA00001946"/>
    </source>
</evidence>
<evidence type="ECO:0000256" key="10">
    <source>
        <dbReference type="SAM" id="Phobius"/>
    </source>
</evidence>
<dbReference type="InterPro" id="IPR000537">
    <property type="entry name" value="UbiA_prenyltransferase"/>
</dbReference>
<dbReference type="EMBL" id="AUZZ01002643">
    <property type="protein sequence ID" value="EQD59485.1"/>
    <property type="molecule type" value="Genomic_DNA"/>
</dbReference>
<keyword evidence="7" id="KW-0460">Magnesium</keyword>
<keyword evidence="6 10" id="KW-0812">Transmembrane</keyword>
<feature type="transmembrane region" description="Helical" evidence="10">
    <location>
        <begin position="100"/>
        <end position="120"/>
    </location>
</feature>
<name>T1BZZ3_9ZZZZ</name>
<comment type="cofactor">
    <cofactor evidence="1">
        <name>Mg(2+)</name>
        <dbReference type="ChEBI" id="CHEBI:18420"/>
    </cofactor>
</comment>
<evidence type="ECO:0000256" key="5">
    <source>
        <dbReference type="ARBA" id="ARBA00022679"/>
    </source>
</evidence>
<comment type="caution">
    <text evidence="11">The sequence shown here is derived from an EMBL/GenBank/DDBJ whole genome shotgun (WGS) entry which is preliminary data.</text>
</comment>
<dbReference type="InterPro" id="IPR039653">
    <property type="entry name" value="Prenyltransferase"/>
</dbReference>
<organism evidence="11">
    <name type="scientific">mine drainage metagenome</name>
    <dbReference type="NCBI Taxonomy" id="410659"/>
    <lineage>
        <taxon>unclassified sequences</taxon>
        <taxon>metagenomes</taxon>
        <taxon>ecological metagenomes</taxon>
    </lineage>
</organism>
<dbReference type="PROSITE" id="PS00943">
    <property type="entry name" value="UBIA"/>
    <property type="match status" value="1"/>
</dbReference>
<dbReference type="GO" id="GO:0005886">
    <property type="term" value="C:plasma membrane"/>
    <property type="evidence" value="ECO:0007669"/>
    <property type="project" value="TreeGrafter"/>
</dbReference>
<feature type="transmembrane region" description="Helical" evidence="10">
    <location>
        <begin position="153"/>
        <end position="172"/>
    </location>
</feature>
<feature type="transmembrane region" description="Helical" evidence="10">
    <location>
        <begin position="56"/>
        <end position="79"/>
    </location>
</feature>
<evidence type="ECO:0000256" key="8">
    <source>
        <dbReference type="ARBA" id="ARBA00022989"/>
    </source>
</evidence>
<protein>
    <submittedName>
        <fullName evidence="11">4-hydroxybenzoate octaprenyltransferase</fullName>
    </submittedName>
</protein>
<feature type="transmembrane region" description="Helical" evidence="10">
    <location>
        <begin position="220"/>
        <end position="239"/>
    </location>
</feature>
<dbReference type="AlphaFoldDB" id="T1BZZ3"/>
<evidence type="ECO:0000256" key="2">
    <source>
        <dbReference type="ARBA" id="ARBA00004141"/>
    </source>
</evidence>
<proteinExistence type="inferred from homology"/>
<dbReference type="PANTHER" id="PTHR11048:SF28">
    <property type="entry name" value="4-HYDROXYBENZOATE POLYPRENYLTRANSFERASE, MITOCHONDRIAL"/>
    <property type="match status" value="1"/>
</dbReference>
<dbReference type="InterPro" id="IPR006370">
    <property type="entry name" value="HB_polyprenyltransferase-like"/>
</dbReference>
<dbReference type="GO" id="GO:0008412">
    <property type="term" value="F:4-hydroxybenzoate polyprenyltransferase activity"/>
    <property type="evidence" value="ECO:0007669"/>
    <property type="project" value="TreeGrafter"/>
</dbReference>
<evidence type="ECO:0000256" key="3">
    <source>
        <dbReference type="ARBA" id="ARBA00005985"/>
    </source>
</evidence>
<dbReference type="CDD" id="cd13959">
    <property type="entry name" value="PT_UbiA_COQ2"/>
    <property type="match status" value="1"/>
</dbReference>
<keyword evidence="9 10" id="KW-0472">Membrane</keyword>
<gene>
    <name evidence="11" type="ORF">B2A_03964</name>
</gene>
<keyword evidence="5 11" id="KW-0808">Transferase</keyword>
<reference evidence="11" key="2">
    <citation type="journal article" date="2014" name="ISME J.">
        <title>Microbial stratification in low pH oxic and suboxic macroscopic growths along an acid mine drainage.</title>
        <authorList>
            <person name="Mendez-Garcia C."/>
            <person name="Mesa V."/>
            <person name="Sprenger R.R."/>
            <person name="Richter M."/>
            <person name="Diez M.S."/>
            <person name="Solano J."/>
            <person name="Bargiela R."/>
            <person name="Golyshina O.V."/>
            <person name="Manteca A."/>
            <person name="Ramos J.L."/>
            <person name="Gallego J.R."/>
            <person name="Llorente I."/>
            <person name="Martins Dos Santos V.A."/>
            <person name="Jensen O.N."/>
            <person name="Pelaez A.I."/>
            <person name="Sanchez J."/>
            <person name="Ferrer M."/>
        </authorList>
    </citation>
    <scope>NUCLEOTIDE SEQUENCE</scope>
</reference>
<dbReference type="FunFam" id="1.20.120.1780:FF:000001">
    <property type="entry name" value="4-hydroxybenzoate octaprenyltransferase"/>
    <property type="match status" value="1"/>
</dbReference>
<dbReference type="InterPro" id="IPR044878">
    <property type="entry name" value="UbiA_sf"/>
</dbReference>
<accession>T1BZZ3</accession>
<comment type="similarity">
    <text evidence="3">Belongs to the UbiA prenyltransferase family.</text>
</comment>
<keyword evidence="8 10" id="KW-1133">Transmembrane helix</keyword>
<dbReference type="FunFam" id="1.10.357.140:FF:000002">
    <property type="entry name" value="4-hydroxybenzoate octaprenyltransferase"/>
    <property type="match status" value="1"/>
</dbReference>
<evidence type="ECO:0000313" key="11">
    <source>
        <dbReference type="EMBL" id="EQD59485.1"/>
    </source>
</evidence>
<dbReference type="Gene3D" id="1.20.120.1780">
    <property type="entry name" value="UbiA prenyltransferase"/>
    <property type="match status" value="1"/>
</dbReference>
<evidence type="ECO:0000256" key="4">
    <source>
        <dbReference type="ARBA" id="ARBA00022475"/>
    </source>
</evidence>
<keyword evidence="4" id="KW-1003">Cell membrane</keyword>
<dbReference type="Pfam" id="PF01040">
    <property type="entry name" value="UbiA"/>
    <property type="match status" value="1"/>
</dbReference>
<dbReference type="Gene3D" id="1.10.357.140">
    <property type="entry name" value="UbiA prenyltransferase"/>
    <property type="match status" value="1"/>
</dbReference>
<feature type="transmembrane region" description="Helical" evidence="10">
    <location>
        <begin position="178"/>
        <end position="200"/>
    </location>
</feature>